<feature type="domain" description="NLPC/P60 N-terminal" evidence="6">
    <location>
        <begin position="22"/>
        <end position="126"/>
    </location>
</feature>
<protein>
    <submittedName>
        <fullName evidence="8">SH3 domain of the SH3b1 type family protein</fullName>
    </submittedName>
</protein>
<dbReference type="InterPro" id="IPR038765">
    <property type="entry name" value="Papain-like_cys_pep_sf"/>
</dbReference>
<evidence type="ECO:0000256" key="2">
    <source>
        <dbReference type="ARBA" id="ARBA00022670"/>
    </source>
</evidence>
<reference evidence="8 9" key="1">
    <citation type="submission" date="2018-06" db="EMBL/GenBank/DDBJ databases">
        <authorList>
            <consortium name="Pathogen Informatics"/>
            <person name="Doyle S."/>
        </authorList>
    </citation>
    <scope>NUCLEOTIDE SEQUENCE [LARGE SCALE GENOMIC DNA]</scope>
    <source>
        <strain evidence="8 9">NCTC13102</strain>
    </source>
</reference>
<evidence type="ECO:0000313" key="9">
    <source>
        <dbReference type="Proteomes" id="UP000250166"/>
    </source>
</evidence>
<dbReference type="InterPro" id="IPR039439">
    <property type="entry name" value="SH3b1_dom"/>
</dbReference>
<dbReference type="SUPFAM" id="SSF54001">
    <property type="entry name" value="Cysteine proteinases"/>
    <property type="match status" value="1"/>
</dbReference>
<evidence type="ECO:0000256" key="3">
    <source>
        <dbReference type="ARBA" id="ARBA00022801"/>
    </source>
</evidence>
<accession>A0A2X3BRA4</accession>
<keyword evidence="2" id="KW-0645">Protease</keyword>
<dbReference type="InterPro" id="IPR027017">
    <property type="entry name" value="P60_peptidase_YkfC"/>
</dbReference>
<dbReference type="RefSeq" id="WP_112058633.1">
    <property type="nucleotide sequence ID" value="NZ_UAWL01000006.1"/>
</dbReference>
<organism evidence="8 9">
    <name type="scientific">Helicobacter fennelliae</name>
    <dbReference type="NCBI Taxonomy" id="215"/>
    <lineage>
        <taxon>Bacteria</taxon>
        <taxon>Pseudomonadati</taxon>
        <taxon>Campylobacterota</taxon>
        <taxon>Epsilonproteobacteria</taxon>
        <taxon>Campylobacterales</taxon>
        <taxon>Helicobacteraceae</taxon>
        <taxon>Helicobacter</taxon>
    </lineage>
</organism>
<feature type="domain" description="NlpC/P60" evidence="5">
    <location>
        <begin position="310"/>
        <end position="409"/>
    </location>
</feature>
<dbReference type="GO" id="GO:0006508">
    <property type="term" value="P:proteolysis"/>
    <property type="evidence" value="ECO:0007669"/>
    <property type="project" value="UniProtKB-KW"/>
</dbReference>
<dbReference type="Pfam" id="PF00877">
    <property type="entry name" value="NLPC_P60"/>
    <property type="match status" value="1"/>
</dbReference>
<dbReference type="Proteomes" id="UP000250166">
    <property type="component" value="Unassembled WGS sequence"/>
</dbReference>
<dbReference type="Pfam" id="PF12913">
    <property type="entry name" value="SH3_6"/>
    <property type="match status" value="1"/>
</dbReference>
<keyword evidence="3" id="KW-0378">Hydrolase</keyword>
<proteinExistence type="inferred from homology"/>
<dbReference type="AlphaFoldDB" id="A0A2X3BRA4"/>
<dbReference type="Pfam" id="PF12912">
    <property type="entry name" value="N_NLPC_P60"/>
    <property type="match status" value="1"/>
</dbReference>
<evidence type="ECO:0000259" key="7">
    <source>
        <dbReference type="Pfam" id="PF12913"/>
    </source>
</evidence>
<evidence type="ECO:0000259" key="6">
    <source>
        <dbReference type="Pfam" id="PF12912"/>
    </source>
</evidence>
<keyword evidence="4" id="KW-0788">Thiol protease</keyword>
<evidence type="ECO:0000259" key="5">
    <source>
        <dbReference type="Pfam" id="PF00877"/>
    </source>
</evidence>
<dbReference type="EMBL" id="UAWL01000006">
    <property type="protein sequence ID" value="SQB98665.1"/>
    <property type="molecule type" value="Genomic_DNA"/>
</dbReference>
<evidence type="ECO:0000313" key="8">
    <source>
        <dbReference type="EMBL" id="SQB98665.1"/>
    </source>
</evidence>
<dbReference type="PROSITE" id="PS51257">
    <property type="entry name" value="PROKAR_LIPOPROTEIN"/>
    <property type="match status" value="1"/>
</dbReference>
<dbReference type="Gene3D" id="3.90.1720.10">
    <property type="entry name" value="endopeptidase domain like (from Nostoc punctiforme)"/>
    <property type="match status" value="1"/>
</dbReference>
<dbReference type="InterPro" id="IPR000064">
    <property type="entry name" value="NLP_P60_dom"/>
</dbReference>
<evidence type="ECO:0000256" key="1">
    <source>
        <dbReference type="ARBA" id="ARBA00007074"/>
    </source>
</evidence>
<gene>
    <name evidence="8" type="ORF">NCTC13102_01130</name>
</gene>
<dbReference type="GO" id="GO:0008234">
    <property type="term" value="F:cysteine-type peptidase activity"/>
    <property type="evidence" value="ECO:0007669"/>
    <property type="project" value="UniProtKB-KW"/>
</dbReference>
<dbReference type="PIRSF" id="PIRSF019015">
    <property type="entry name" value="P60_peptidase_YkfC"/>
    <property type="match status" value="1"/>
</dbReference>
<comment type="similarity">
    <text evidence="1">Belongs to the peptidase C40 family.</text>
</comment>
<evidence type="ECO:0000256" key="4">
    <source>
        <dbReference type="ARBA" id="ARBA00022807"/>
    </source>
</evidence>
<feature type="domain" description="SH3b1" evidence="7">
    <location>
        <begin position="149"/>
        <end position="197"/>
    </location>
</feature>
<sequence length="458" mass="52385">MRTKRHFLLATCYVLASYAFVGWVLAGCAKHTTTKIPQDLTELSQDARVYVSQSYKISQEQSAKLAELYFKLWSQPWNDMEINPHTNEVFWMLDSLLKNPGFGENLLPNSLDFTQRIYQDMEIDTYPNAKTKAIIVRESDVRAVPTDKPYFKSKDGYPFDRWQNSRIFAGTPVLITHFDSTKQWAHIQTNFVYGWVRVDDLAYISDDQIALLMDTKQSTTPHYITPNTDNIGLYSQKGDFVGLARIGQIFRIATNQPKSHQDTKLVYVFSRESNGSLQISLAQVRDSDFSEFPQKLTPYAMAEILNTMIGDKYGWGGYLGNRDCSAFVRDSFGYFGVYLPRNSQAQAHYAKNMIDLRTKSREEKERYIIENATPFATILWLKGHIMIYLGTYNNKAIVAHSVWSVSTSTIFSKTQNMFGGVVISTLYAGAENNGRFSHTLLVDRILGMSDLYMYMEGL</sequence>
<dbReference type="InterPro" id="IPR025606">
    <property type="entry name" value="NLPC/P60_N_dom"/>
</dbReference>
<name>A0A2X3BRA4_9HELI</name>